<reference evidence="1" key="1">
    <citation type="journal article" date="2015" name="Nature">
        <title>Complex archaea that bridge the gap between prokaryotes and eukaryotes.</title>
        <authorList>
            <person name="Spang A."/>
            <person name="Saw J.H."/>
            <person name="Jorgensen S.L."/>
            <person name="Zaremba-Niedzwiedzka K."/>
            <person name="Martijn J."/>
            <person name="Lind A.E."/>
            <person name="van Eijk R."/>
            <person name="Schleper C."/>
            <person name="Guy L."/>
            <person name="Ettema T.J."/>
        </authorList>
    </citation>
    <scope>NUCLEOTIDE SEQUENCE</scope>
</reference>
<sequence length="61" mass="7116">MSLTFDREELQRIEVKAREASRAVRNEGWKRALQDLEHAANVLDAFEARSSERRPYVPQTS</sequence>
<accession>A0A0F9K116</accession>
<protein>
    <submittedName>
        <fullName evidence="1">Uncharacterized protein</fullName>
    </submittedName>
</protein>
<gene>
    <name evidence="1" type="ORF">LCGC14_1461500</name>
</gene>
<proteinExistence type="predicted"/>
<evidence type="ECO:0000313" key="1">
    <source>
        <dbReference type="EMBL" id="KKM68371.1"/>
    </source>
</evidence>
<comment type="caution">
    <text evidence="1">The sequence shown here is derived from an EMBL/GenBank/DDBJ whole genome shotgun (WGS) entry which is preliminary data.</text>
</comment>
<name>A0A0F9K116_9ZZZZ</name>
<dbReference type="EMBL" id="LAZR01010178">
    <property type="protein sequence ID" value="KKM68371.1"/>
    <property type="molecule type" value="Genomic_DNA"/>
</dbReference>
<organism evidence="1">
    <name type="scientific">marine sediment metagenome</name>
    <dbReference type="NCBI Taxonomy" id="412755"/>
    <lineage>
        <taxon>unclassified sequences</taxon>
        <taxon>metagenomes</taxon>
        <taxon>ecological metagenomes</taxon>
    </lineage>
</organism>
<dbReference type="AlphaFoldDB" id="A0A0F9K116"/>